<keyword evidence="1" id="KW-0472">Membrane</keyword>
<comment type="caution">
    <text evidence="2">The sequence shown here is derived from an EMBL/GenBank/DDBJ whole genome shotgun (WGS) entry which is preliminary data.</text>
</comment>
<name>K6WSU1_9MICO</name>
<sequence>MTTTTQPDIQAAPGRGHLGMLLGLPILVLLVGGGWVIWRATADLDDIELRALAWSQVATLTWQHIVITVVSAFFVMLIAIR</sequence>
<dbReference type="Proteomes" id="UP000008366">
    <property type="component" value="Unassembled WGS sequence"/>
</dbReference>
<evidence type="ECO:0000313" key="3">
    <source>
        <dbReference type="Proteomes" id="UP000008366"/>
    </source>
</evidence>
<reference evidence="2 3" key="1">
    <citation type="submission" date="2012-08" db="EMBL/GenBank/DDBJ databases">
        <title>Whole genome shotgun sequence of Kineosphaera limosa NBRC 100340.</title>
        <authorList>
            <person name="Yoshida I."/>
            <person name="Isaki S."/>
            <person name="Hosoyama A."/>
            <person name="Tsuchikane K."/>
            <person name="Katsumata H."/>
            <person name="Ando Y."/>
            <person name="Ohji S."/>
            <person name="Hamada M."/>
            <person name="Tamura T."/>
            <person name="Yamazoe A."/>
            <person name="Yamazaki S."/>
            <person name="Fujita N."/>
        </authorList>
    </citation>
    <scope>NUCLEOTIDE SEQUENCE [LARGE SCALE GENOMIC DNA]</scope>
    <source>
        <strain evidence="2 3">NBRC 100340</strain>
    </source>
</reference>
<feature type="transmembrane region" description="Helical" evidence="1">
    <location>
        <begin position="60"/>
        <end position="80"/>
    </location>
</feature>
<dbReference type="EMBL" id="BAHD01000051">
    <property type="protein sequence ID" value="GAB96886.1"/>
    <property type="molecule type" value="Genomic_DNA"/>
</dbReference>
<evidence type="ECO:0000256" key="1">
    <source>
        <dbReference type="SAM" id="Phobius"/>
    </source>
</evidence>
<keyword evidence="3" id="KW-1185">Reference proteome</keyword>
<evidence type="ECO:0000313" key="2">
    <source>
        <dbReference type="EMBL" id="GAB96886.1"/>
    </source>
</evidence>
<keyword evidence="1" id="KW-1133">Transmembrane helix</keyword>
<accession>K6WSU1</accession>
<organism evidence="2 3">
    <name type="scientific">Kineosphaera limosa NBRC 100340</name>
    <dbReference type="NCBI Taxonomy" id="1184609"/>
    <lineage>
        <taxon>Bacteria</taxon>
        <taxon>Bacillati</taxon>
        <taxon>Actinomycetota</taxon>
        <taxon>Actinomycetes</taxon>
        <taxon>Micrococcales</taxon>
        <taxon>Dermatophilaceae</taxon>
        <taxon>Kineosphaera</taxon>
    </lineage>
</organism>
<feature type="transmembrane region" description="Helical" evidence="1">
    <location>
        <begin position="21"/>
        <end position="40"/>
    </location>
</feature>
<proteinExistence type="predicted"/>
<keyword evidence="1" id="KW-0812">Transmembrane</keyword>
<protein>
    <submittedName>
        <fullName evidence="2">Uncharacterized protein</fullName>
    </submittedName>
</protein>
<gene>
    <name evidence="2" type="ORF">KILIM_051_00290</name>
</gene>
<dbReference type="AlphaFoldDB" id="K6WSU1"/>
<dbReference type="STRING" id="1184609.KILIM_051_00290"/>
<dbReference type="RefSeq" id="WP_006593418.1">
    <property type="nucleotide sequence ID" value="NZ_BAHD01000051.1"/>
</dbReference>